<gene>
    <name evidence="9" type="ORF">METZ01_LOCUS217757</name>
</gene>
<keyword evidence="3 7" id="KW-0812">Transmembrane</keyword>
<dbReference type="CDD" id="cd03404">
    <property type="entry name" value="SPFH_HflK"/>
    <property type="match status" value="1"/>
</dbReference>
<dbReference type="Gene3D" id="3.30.479.30">
    <property type="entry name" value="Band 7 domain"/>
    <property type="match status" value="1"/>
</dbReference>
<dbReference type="PANTHER" id="PTHR43327:SF2">
    <property type="entry name" value="MODULATOR OF FTSH PROTEASE HFLK"/>
    <property type="match status" value="1"/>
</dbReference>
<dbReference type="InterPro" id="IPR010201">
    <property type="entry name" value="HflK"/>
</dbReference>
<feature type="domain" description="Band 7" evidence="8">
    <location>
        <begin position="79"/>
        <end position="257"/>
    </location>
</feature>
<evidence type="ECO:0000256" key="7">
    <source>
        <dbReference type="SAM" id="Phobius"/>
    </source>
</evidence>
<comment type="similarity">
    <text evidence="2">Belongs to the band 7/mec-2 family. HflK subfamily.</text>
</comment>
<evidence type="ECO:0000256" key="4">
    <source>
        <dbReference type="ARBA" id="ARBA00022989"/>
    </source>
</evidence>
<evidence type="ECO:0000256" key="2">
    <source>
        <dbReference type="ARBA" id="ARBA00006971"/>
    </source>
</evidence>
<dbReference type="InterPro" id="IPR036013">
    <property type="entry name" value="Band_7/SPFH_dom_sf"/>
</dbReference>
<dbReference type="InterPro" id="IPR050710">
    <property type="entry name" value="Band7/mec-2_domain"/>
</dbReference>
<dbReference type="Pfam" id="PF01145">
    <property type="entry name" value="Band_7"/>
    <property type="match status" value="1"/>
</dbReference>
<name>A0A382FRP7_9ZZZZ</name>
<dbReference type="InterPro" id="IPR001107">
    <property type="entry name" value="Band_7"/>
</dbReference>
<reference evidence="9" key="1">
    <citation type="submission" date="2018-05" db="EMBL/GenBank/DDBJ databases">
        <authorList>
            <person name="Lanie J.A."/>
            <person name="Ng W.-L."/>
            <person name="Kazmierczak K.M."/>
            <person name="Andrzejewski T.M."/>
            <person name="Davidsen T.M."/>
            <person name="Wayne K.J."/>
            <person name="Tettelin H."/>
            <person name="Glass J.I."/>
            <person name="Rusch D."/>
            <person name="Podicherti R."/>
            <person name="Tsui H.-C.T."/>
            <person name="Winkler M.E."/>
        </authorList>
    </citation>
    <scope>NUCLEOTIDE SEQUENCE</scope>
</reference>
<feature type="transmembrane region" description="Helical" evidence="7">
    <location>
        <begin position="65"/>
        <end position="84"/>
    </location>
</feature>
<evidence type="ECO:0000313" key="9">
    <source>
        <dbReference type="EMBL" id="SVB64903.1"/>
    </source>
</evidence>
<dbReference type="GO" id="GO:0016020">
    <property type="term" value="C:membrane"/>
    <property type="evidence" value="ECO:0007669"/>
    <property type="project" value="UniProtKB-SubCell"/>
</dbReference>
<evidence type="ECO:0000256" key="6">
    <source>
        <dbReference type="SAM" id="MobiDB-lite"/>
    </source>
</evidence>
<evidence type="ECO:0000256" key="1">
    <source>
        <dbReference type="ARBA" id="ARBA00004370"/>
    </source>
</evidence>
<evidence type="ECO:0000256" key="5">
    <source>
        <dbReference type="ARBA" id="ARBA00023136"/>
    </source>
</evidence>
<feature type="non-terminal residue" evidence="9">
    <location>
        <position position="335"/>
    </location>
</feature>
<dbReference type="EMBL" id="UINC01051124">
    <property type="protein sequence ID" value="SVB64903.1"/>
    <property type="molecule type" value="Genomic_DNA"/>
</dbReference>
<dbReference type="SMART" id="SM00244">
    <property type="entry name" value="PHB"/>
    <property type="match status" value="1"/>
</dbReference>
<dbReference type="SUPFAM" id="SSF117892">
    <property type="entry name" value="Band 7/SPFH domain"/>
    <property type="match status" value="1"/>
</dbReference>
<dbReference type="InterPro" id="IPR020980">
    <property type="entry name" value="Membrane_HflK_N"/>
</dbReference>
<sequence length="335" mass="36948">MAWNEPGSDNRDPWGQGNGQNGPPDLDDLIKDLQKKFSGILGGGGRKSAGGGSSGRMPSLGGKSLIFIVIVLGLLWFASGFYVVEQGEQGVELRFGHYKEVTEAGLRWHAPYPIESVEIVNVQQIRTVEVGYRTNTRSNQFATVPQEALMLTKDENIIDIQFAVQYDVKDPRDLLFNISEDPDQVVRQATESSVREIVGRNTMDFAITGGRAVIAQDTSLLLQNILDRYKTGINVKAVEMQNAQPPAEVKGAFDDAVKAREDEVKFKNEAEAYANDIIPRARGKAARILEEAEAYRASVVAAAEGEASRFTQVLDEYHKAPGVTRDRLYIDAMEQ</sequence>
<dbReference type="PANTHER" id="PTHR43327">
    <property type="entry name" value="STOMATIN-LIKE PROTEIN 2, MITOCHONDRIAL"/>
    <property type="match status" value="1"/>
</dbReference>
<keyword evidence="5 7" id="KW-0472">Membrane</keyword>
<dbReference type="NCBIfam" id="TIGR01933">
    <property type="entry name" value="hflK"/>
    <property type="match status" value="1"/>
</dbReference>
<proteinExistence type="inferred from homology"/>
<organism evidence="9">
    <name type="scientific">marine metagenome</name>
    <dbReference type="NCBI Taxonomy" id="408172"/>
    <lineage>
        <taxon>unclassified sequences</taxon>
        <taxon>metagenomes</taxon>
        <taxon>ecological metagenomes</taxon>
    </lineage>
</organism>
<evidence type="ECO:0000256" key="3">
    <source>
        <dbReference type="ARBA" id="ARBA00022692"/>
    </source>
</evidence>
<comment type="subcellular location">
    <subcellularLocation>
        <location evidence="1">Membrane</location>
    </subcellularLocation>
</comment>
<protein>
    <recommendedName>
        <fullName evidence="8">Band 7 domain-containing protein</fullName>
    </recommendedName>
</protein>
<dbReference type="Pfam" id="PF12221">
    <property type="entry name" value="HflK_N"/>
    <property type="match status" value="1"/>
</dbReference>
<dbReference type="AlphaFoldDB" id="A0A382FRP7"/>
<accession>A0A382FRP7</accession>
<keyword evidence="4 7" id="KW-1133">Transmembrane helix</keyword>
<evidence type="ECO:0000259" key="8">
    <source>
        <dbReference type="SMART" id="SM00244"/>
    </source>
</evidence>
<feature type="region of interest" description="Disordered" evidence="6">
    <location>
        <begin position="1"/>
        <end position="27"/>
    </location>
</feature>